<dbReference type="Proteomes" id="UP001479436">
    <property type="component" value="Unassembled WGS sequence"/>
</dbReference>
<proteinExistence type="predicted"/>
<gene>
    <name evidence="1" type="ORF">K7432_016315</name>
</gene>
<evidence type="ECO:0000313" key="2">
    <source>
        <dbReference type="Proteomes" id="UP001479436"/>
    </source>
</evidence>
<organism evidence="1 2">
    <name type="scientific">Basidiobolus ranarum</name>
    <dbReference type="NCBI Taxonomy" id="34480"/>
    <lineage>
        <taxon>Eukaryota</taxon>
        <taxon>Fungi</taxon>
        <taxon>Fungi incertae sedis</taxon>
        <taxon>Zoopagomycota</taxon>
        <taxon>Entomophthoromycotina</taxon>
        <taxon>Basidiobolomycetes</taxon>
        <taxon>Basidiobolales</taxon>
        <taxon>Basidiobolaceae</taxon>
        <taxon>Basidiobolus</taxon>
    </lineage>
</organism>
<comment type="caution">
    <text evidence="1">The sequence shown here is derived from an EMBL/GenBank/DDBJ whole genome shotgun (WGS) entry which is preliminary data.</text>
</comment>
<sequence length="392" mass="44942">MSDMDDVVRSIANTSLKLLLGSRYTELLGMSSDELFQRAQLLSEPNLSKQQEFQLFQWSHGIKYEELAKCKSELDYSVPVRYKRFDSNDLRAYVEIQKEKEEEKEGLGIMLRLEEGWVYFDVCRDLSSQDKLEWTVSIEEAEEKFHSNDKNTERNQTIEEEEADYWAQYGQLSDSEDKEQKEDGSKNEEQDYWSQYDQVDSALDQTEVGAEPFKSLSQHEDKYVELEVSDDFLKELESIEKEELLNNDNQSVSVKENEDEFIQISASTPIELKNDTDSEDGAFSPPQLVSPVLPSNQKTLAQYSSPQAPLNPPHPRNITVPDSEMASRLDLTTMLTFAMGNINNLQSQQSQWKPLISQLLKTSKDMAKLAGLSDIEISELLHDAYGDILPNL</sequence>
<name>A0ABR2WEX0_9FUNG</name>
<accession>A0ABR2WEX0</accession>
<protein>
    <submittedName>
        <fullName evidence="1">Uncharacterized protein</fullName>
    </submittedName>
</protein>
<dbReference type="EMBL" id="JASJQH010002617">
    <property type="protein sequence ID" value="KAK9760055.1"/>
    <property type="molecule type" value="Genomic_DNA"/>
</dbReference>
<evidence type="ECO:0000313" key="1">
    <source>
        <dbReference type="EMBL" id="KAK9760055.1"/>
    </source>
</evidence>
<reference evidence="1 2" key="1">
    <citation type="submission" date="2023-04" db="EMBL/GenBank/DDBJ databases">
        <title>Genome of Basidiobolus ranarum AG-B5.</title>
        <authorList>
            <person name="Stajich J.E."/>
            <person name="Carter-House D."/>
            <person name="Gryganskyi A."/>
        </authorList>
    </citation>
    <scope>NUCLEOTIDE SEQUENCE [LARGE SCALE GENOMIC DNA]</scope>
    <source>
        <strain evidence="1 2">AG-B5</strain>
    </source>
</reference>
<keyword evidence="2" id="KW-1185">Reference proteome</keyword>